<evidence type="ECO:0000313" key="2">
    <source>
        <dbReference type="Proteomes" id="UP000249218"/>
    </source>
</evidence>
<dbReference type="AlphaFoldDB" id="A0A2W1BET1"/>
<reference evidence="1 2" key="1">
    <citation type="journal article" date="2017" name="BMC Biol.">
        <title>Genomic innovations, transcriptional plasticity and gene loss underlying the evolution and divergence of two highly polyphagous and invasive Helicoverpa pest species.</title>
        <authorList>
            <person name="Pearce S.L."/>
            <person name="Clarke D.F."/>
            <person name="East P.D."/>
            <person name="Elfekih S."/>
            <person name="Gordon K.H."/>
            <person name="Jermiin L.S."/>
            <person name="McGaughran A."/>
            <person name="Oakeshott J.G."/>
            <person name="Papanikolaou A."/>
            <person name="Perera O.P."/>
            <person name="Rane R.V."/>
            <person name="Richards S."/>
            <person name="Tay W.T."/>
            <person name="Walsh T.K."/>
            <person name="Anderson A."/>
            <person name="Anderson C.J."/>
            <person name="Asgari S."/>
            <person name="Board P.G."/>
            <person name="Bretschneider A."/>
            <person name="Campbell P.M."/>
            <person name="Chertemps T."/>
            <person name="Christeller J.T."/>
            <person name="Coppin C.W."/>
            <person name="Downes S.J."/>
            <person name="Duan G."/>
            <person name="Farnsworth C.A."/>
            <person name="Good R.T."/>
            <person name="Han L.B."/>
            <person name="Han Y.C."/>
            <person name="Hatje K."/>
            <person name="Horne I."/>
            <person name="Huang Y.P."/>
            <person name="Hughes D.S."/>
            <person name="Jacquin-Joly E."/>
            <person name="James W."/>
            <person name="Jhangiani S."/>
            <person name="Kollmar M."/>
            <person name="Kuwar S.S."/>
            <person name="Li S."/>
            <person name="Liu N.Y."/>
            <person name="Maibeche M.T."/>
            <person name="Miller J.R."/>
            <person name="Montagne N."/>
            <person name="Perry T."/>
            <person name="Qu J."/>
            <person name="Song S.V."/>
            <person name="Sutton G.G."/>
            <person name="Vogel H."/>
            <person name="Walenz B.P."/>
            <person name="Xu W."/>
            <person name="Zhang H.J."/>
            <person name="Zou Z."/>
            <person name="Batterham P."/>
            <person name="Edwards O.R."/>
            <person name="Feyereisen R."/>
            <person name="Gibbs R.A."/>
            <person name="Heckel D.G."/>
            <person name="McGrath A."/>
            <person name="Robin C."/>
            <person name="Scherer S.E."/>
            <person name="Worley K.C."/>
            <person name="Wu Y.D."/>
        </authorList>
    </citation>
    <scope>NUCLEOTIDE SEQUENCE [LARGE SCALE GENOMIC DNA]</scope>
    <source>
        <strain evidence="1">Harm_GR_Male_#8</strain>
        <tissue evidence="1">Whole organism</tissue>
    </source>
</reference>
<organism evidence="1 2">
    <name type="scientific">Helicoverpa armigera</name>
    <name type="common">Cotton bollworm</name>
    <name type="synonym">Heliothis armigera</name>
    <dbReference type="NCBI Taxonomy" id="29058"/>
    <lineage>
        <taxon>Eukaryota</taxon>
        <taxon>Metazoa</taxon>
        <taxon>Ecdysozoa</taxon>
        <taxon>Arthropoda</taxon>
        <taxon>Hexapoda</taxon>
        <taxon>Insecta</taxon>
        <taxon>Pterygota</taxon>
        <taxon>Neoptera</taxon>
        <taxon>Endopterygota</taxon>
        <taxon>Lepidoptera</taxon>
        <taxon>Glossata</taxon>
        <taxon>Ditrysia</taxon>
        <taxon>Noctuoidea</taxon>
        <taxon>Noctuidae</taxon>
        <taxon>Heliothinae</taxon>
        <taxon>Helicoverpa</taxon>
    </lineage>
</organism>
<gene>
    <name evidence="1" type="primary">HaOG213511</name>
    <name evidence="1" type="ORF">B5X24_HaOG213511</name>
</gene>
<proteinExistence type="predicted"/>
<evidence type="ECO:0000313" key="1">
    <source>
        <dbReference type="EMBL" id="PZC71386.1"/>
    </source>
</evidence>
<dbReference type="EMBL" id="KZ150325">
    <property type="protein sequence ID" value="PZC71386.1"/>
    <property type="molecule type" value="Genomic_DNA"/>
</dbReference>
<accession>A0A2W1BET1</accession>
<name>A0A2W1BET1_HELAM</name>
<dbReference type="Proteomes" id="UP000249218">
    <property type="component" value="Unassembled WGS sequence"/>
</dbReference>
<keyword evidence="2" id="KW-1185">Reference proteome</keyword>
<sequence length="101" mass="12019">MNEYLPRHLGFDHISRHEVIERNRTLPNYIFGNEKRTNECDIKEESEFEELDIKKRAGKRIIRVNIQRNELVPLWPDGKAIAQPKLDDFKSIFELIPADCR</sequence>
<protein>
    <submittedName>
        <fullName evidence="1">Uncharacterized protein</fullName>
    </submittedName>
</protein>